<gene>
    <name evidence="1" type="ORF">A2110_01125</name>
</gene>
<evidence type="ECO:0000313" key="1">
    <source>
        <dbReference type="EMBL" id="OGG36789.1"/>
    </source>
</evidence>
<comment type="caution">
    <text evidence="1">The sequence shown here is derived from an EMBL/GenBank/DDBJ whole genome shotgun (WGS) entry which is preliminary data.</text>
</comment>
<dbReference type="EMBL" id="MFKH01000016">
    <property type="protein sequence ID" value="OGG36789.1"/>
    <property type="molecule type" value="Genomic_DNA"/>
</dbReference>
<accession>A0A1F6BIM0</accession>
<reference evidence="1 2" key="1">
    <citation type="journal article" date="2016" name="Nat. Commun.">
        <title>Thousands of microbial genomes shed light on interconnected biogeochemical processes in an aquifer system.</title>
        <authorList>
            <person name="Anantharaman K."/>
            <person name="Brown C.T."/>
            <person name="Hug L.A."/>
            <person name="Sharon I."/>
            <person name="Castelle C.J."/>
            <person name="Probst A.J."/>
            <person name="Thomas B.C."/>
            <person name="Singh A."/>
            <person name="Wilkins M.J."/>
            <person name="Karaoz U."/>
            <person name="Brodie E.L."/>
            <person name="Williams K.H."/>
            <person name="Hubbard S.S."/>
            <person name="Banfield J.F."/>
        </authorList>
    </citation>
    <scope>NUCLEOTIDE SEQUENCE [LARGE SCALE GENOMIC DNA]</scope>
</reference>
<proteinExistence type="predicted"/>
<evidence type="ECO:0000313" key="2">
    <source>
        <dbReference type="Proteomes" id="UP000176273"/>
    </source>
</evidence>
<dbReference type="STRING" id="1798468.A2110_01125"/>
<sequence length="153" mass="17160">MVRGMHVAPSKDRIVLGSRPGVERVVRFYPGNPPWVDREGNVFDIHPVQVGEEVFLAKPFSSQRNGTALVLVRTQGLPAFRNSNLMRAEGNATILAQGFGLRTGKVEEWWTLIVFHRGDTVLVRGQRGRSTVTWMLEWLPSGNKPVCRPQSQV</sequence>
<dbReference type="Proteomes" id="UP000176273">
    <property type="component" value="Unassembled WGS sequence"/>
</dbReference>
<organism evidence="1 2">
    <name type="scientific">Candidatus Jorgensenbacteria bacterium GWA1_54_12</name>
    <dbReference type="NCBI Taxonomy" id="1798468"/>
    <lineage>
        <taxon>Bacteria</taxon>
        <taxon>Candidatus Joergenseniibacteriota</taxon>
    </lineage>
</organism>
<dbReference type="AlphaFoldDB" id="A0A1F6BIM0"/>
<protein>
    <submittedName>
        <fullName evidence="1">Uncharacterized protein</fullName>
    </submittedName>
</protein>
<name>A0A1F6BIM0_9BACT</name>